<gene>
    <name evidence="1" type="ORF">ENV41_03400</name>
</gene>
<organism evidence="1">
    <name type="scientific">candidate division CPR3 bacterium</name>
    <dbReference type="NCBI Taxonomy" id="2268181"/>
    <lineage>
        <taxon>Bacteria</taxon>
        <taxon>Bacteria division CPR3</taxon>
    </lineage>
</organism>
<evidence type="ECO:0000313" key="1">
    <source>
        <dbReference type="EMBL" id="HFZ09161.1"/>
    </source>
</evidence>
<name>A0A7V3N4L9_UNCC3</name>
<reference evidence="1" key="1">
    <citation type="journal article" date="2020" name="mSystems">
        <title>Genome- and Community-Level Interaction Insights into Carbon Utilization and Element Cycling Functions of Hydrothermarchaeota in Hydrothermal Sediment.</title>
        <authorList>
            <person name="Zhou Z."/>
            <person name="Liu Y."/>
            <person name="Xu W."/>
            <person name="Pan J."/>
            <person name="Luo Z.H."/>
            <person name="Li M."/>
        </authorList>
    </citation>
    <scope>NUCLEOTIDE SEQUENCE [LARGE SCALE GENOMIC DNA]</scope>
    <source>
        <strain evidence="1">SpSt-757</strain>
    </source>
</reference>
<accession>A0A7V3N4L9</accession>
<sequence>MLKSNDPKHIADKIIELLDKPELPEKVSKNAYNYVRENSATKNLGIMAKNNKGDQSPKMKILFVNPFAGTSWARIGFPAGLWSKKGHIVEILVLSEADKRE</sequence>
<protein>
    <submittedName>
        <fullName evidence="1">Uncharacterized protein</fullName>
    </submittedName>
</protein>
<dbReference type="AlphaFoldDB" id="A0A7V3N4L9"/>
<proteinExistence type="predicted"/>
<comment type="caution">
    <text evidence="1">The sequence shown here is derived from an EMBL/GenBank/DDBJ whole genome shotgun (WGS) entry which is preliminary data.</text>
</comment>
<dbReference type="EMBL" id="DTGG01000110">
    <property type="protein sequence ID" value="HFZ09161.1"/>
    <property type="molecule type" value="Genomic_DNA"/>
</dbReference>